<gene>
    <name evidence="3" type="ORF">MYP_4848</name>
</gene>
<proteinExistence type="predicted"/>
<evidence type="ECO:0000313" key="3">
    <source>
        <dbReference type="EMBL" id="GAL87618.1"/>
    </source>
</evidence>
<dbReference type="STRING" id="153721.MYP_4848"/>
<dbReference type="Gene3D" id="2.60.40.4070">
    <property type="match status" value="1"/>
</dbReference>
<evidence type="ECO:0000313" key="4">
    <source>
        <dbReference type="Proteomes" id="UP000030185"/>
    </source>
</evidence>
<keyword evidence="1" id="KW-0732">Signal</keyword>
<evidence type="ECO:0000256" key="1">
    <source>
        <dbReference type="ARBA" id="ARBA00022729"/>
    </source>
</evidence>
<feature type="domain" description="Gingipain" evidence="2">
    <location>
        <begin position="526"/>
        <end position="899"/>
    </location>
</feature>
<sequence>MQTKDHDIKVPDFLSANHLEIHGFLPSYHIRIYDEVVEEIEIFADSTEIVDAETAKLIREAAKEGFAPFISISYFKGKPVSDIFVVPILTTADSYLKLRAFSYSYKTRRNKSVGTDSRKIIRKANNSYLSSTSTSTSVLANGEWFKFSIPYSGVFKIDYNLLLKIGINPSGINPRELKIYGNGGGMLPQSNSIPRYDDLVENSIFVFGEDDGKFDPQDYILFYGVGPHVWKYNEIERSFNHSYNLYSDLSYYFLTIGPDNGLRISDQSSLSNATATIDQFDERYFFEKDEAQVMTTPWVPSGRLWIGDIFNYNLQNTYNYDATGIIQNSNIIIRSACVGRSTTASSFNVSINNILIGSHEFKIPRYFEIPASDDTYIGEYKIDTWQINSSAIAGNNFSIKYSFNKNGKSEARGYLDFFEVFIKKKLQLYGNQTSFRSLQSLNNSISEYSIAGTNNSELIWEITDPLFVKNQNYDFKSGQSSFSANSSILKEYIIFKPDNVSAPAFESRVENQNLHGITQSGIPDNLIITTDEFLKPANELAQFHKNFDNLDSYVVTVKKIYNEFSSGAQDISAIRDFIKMVYDRSRPGDSLQFVTLFGDCSVDYKNRIPNNTNLIPVYQSRESLHSLLSYSSDDFYGLLDDNEGNWEENLNVNDKMEIGIGRLPVRTESEAYEVVEKIKKYKSNQSLGKWRNNITLIAGNLAPKDSDTNSFLSAAETLADIITQRGKDYNLNKIYLPSYPLIYTPSGAICPLANEAIQNEFEKGTLILNYIGHGNEVQLSQENILNTTSLANLKNQFQLPFLVAATCQFGRYDFPEIQSGVEVALRNREGGSIGSLAPTRPVYNLYNQALNEAFYKTAFLKMGTQFLTLGEIILFTKNNSTRGIYNRSYTLIGDPCLTLNYPREEILVTQINGQYTGGTSDTLKALQKAKIEGEIRSGGNIISDYNGILRLTLFDKETSINTINRPITTYSVQNKLIYDGNASIRNGRFAVEFIIPKDISYQYDNGKISLYASNFPSVRDGAGSSTNIIIGGSDNNATDDITPPIIKAYLNDESFVFGGITNSNPKLIVNLFDESGINLASSGIGHEISLILDNSNERIILNEFYTTKLDNYKNGTVTFNLKNLTPGNHSLKIKAWDTYNNSSDTYLEFVVVNKEDVDISNVLNYPNPFTTHTEFHFDHNRAGDDIDVKIQIYTVSGKLIKTISERFYISPAHISNIFWDGLDDFGDKIGKGVYVYKVSVKSLSDGNHKSKFQKLFILN</sequence>
<dbReference type="InterPro" id="IPR029030">
    <property type="entry name" value="Caspase-like_dom_sf"/>
</dbReference>
<dbReference type="CDD" id="cd02258">
    <property type="entry name" value="Peptidase_C25_N"/>
    <property type="match status" value="1"/>
</dbReference>
<dbReference type="EMBL" id="BBLT01000014">
    <property type="protein sequence ID" value="GAL87618.1"/>
    <property type="molecule type" value="Genomic_DNA"/>
</dbReference>
<dbReference type="Gene3D" id="3.40.50.10390">
    <property type="entry name" value="Gingipain r, domain 1"/>
    <property type="match status" value="1"/>
</dbReference>
<reference evidence="3 4" key="1">
    <citation type="submission" date="2014-09" db="EMBL/GenBank/DDBJ databases">
        <title>Sporocytophaga myxococcoides PG-01 genome sequencing.</title>
        <authorList>
            <person name="Liu L."/>
            <person name="Gao P.J."/>
            <person name="Chen G.J."/>
            <person name="Wang L.S."/>
        </authorList>
    </citation>
    <scope>NUCLEOTIDE SEQUENCE [LARGE SCALE GENOMIC DNA]</scope>
    <source>
        <strain evidence="3 4">PG-01</strain>
    </source>
</reference>
<evidence type="ECO:0000259" key="2">
    <source>
        <dbReference type="Pfam" id="PF01364"/>
    </source>
</evidence>
<dbReference type="Pfam" id="PF01364">
    <property type="entry name" value="Peptidase_C25"/>
    <property type="match status" value="1"/>
</dbReference>
<comment type="caution">
    <text evidence="3">The sequence shown here is derived from an EMBL/GenBank/DDBJ whole genome shotgun (WGS) entry which is preliminary data.</text>
</comment>
<name>A0A098LNB3_9BACT</name>
<dbReference type="Gene3D" id="3.40.50.1460">
    <property type="match status" value="1"/>
</dbReference>
<dbReference type="Proteomes" id="UP000030185">
    <property type="component" value="Unassembled WGS sequence"/>
</dbReference>
<dbReference type="GO" id="GO:0008234">
    <property type="term" value="F:cysteine-type peptidase activity"/>
    <property type="evidence" value="ECO:0007669"/>
    <property type="project" value="InterPro"/>
</dbReference>
<dbReference type="GO" id="GO:0006508">
    <property type="term" value="P:proteolysis"/>
    <property type="evidence" value="ECO:0007669"/>
    <property type="project" value="InterPro"/>
</dbReference>
<dbReference type="NCBIfam" id="NF033707">
    <property type="entry name" value="T9SS_sortase"/>
    <property type="match status" value="1"/>
</dbReference>
<dbReference type="InterPro" id="IPR001769">
    <property type="entry name" value="Gingipain"/>
</dbReference>
<keyword evidence="4" id="KW-1185">Reference proteome</keyword>
<protein>
    <recommendedName>
        <fullName evidence="2">Gingipain domain-containing protein</fullName>
    </recommendedName>
</protein>
<dbReference type="SUPFAM" id="SSF52129">
    <property type="entry name" value="Caspase-like"/>
    <property type="match status" value="1"/>
</dbReference>
<dbReference type="AlphaFoldDB" id="A0A098LNB3"/>
<accession>A0A098LNB3</accession>
<organism evidence="3 4">
    <name type="scientific">Sporocytophaga myxococcoides</name>
    <dbReference type="NCBI Taxonomy" id="153721"/>
    <lineage>
        <taxon>Bacteria</taxon>
        <taxon>Pseudomonadati</taxon>
        <taxon>Bacteroidota</taxon>
        <taxon>Cytophagia</taxon>
        <taxon>Cytophagales</taxon>
        <taxon>Cytophagaceae</taxon>
        <taxon>Sporocytophaga</taxon>
    </lineage>
</organism>
<dbReference type="InterPro" id="IPR029031">
    <property type="entry name" value="Gingipain_N_sf"/>
</dbReference>
<dbReference type="eggNOG" id="COG1572">
    <property type="taxonomic scope" value="Bacteria"/>
</dbReference>